<accession>A0ABN9WH89</accession>
<proteinExistence type="predicted"/>
<feature type="non-terminal residue" evidence="2">
    <location>
        <position position="110"/>
    </location>
</feature>
<feature type="region of interest" description="Disordered" evidence="1">
    <location>
        <begin position="20"/>
        <end position="41"/>
    </location>
</feature>
<dbReference type="Proteomes" id="UP001189429">
    <property type="component" value="Unassembled WGS sequence"/>
</dbReference>
<reference evidence="2" key="1">
    <citation type="submission" date="2023-10" db="EMBL/GenBank/DDBJ databases">
        <authorList>
            <person name="Chen Y."/>
            <person name="Shah S."/>
            <person name="Dougan E. K."/>
            <person name="Thang M."/>
            <person name="Chan C."/>
        </authorList>
    </citation>
    <scope>NUCLEOTIDE SEQUENCE [LARGE SCALE GENOMIC DNA]</scope>
</reference>
<protein>
    <submittedName>
        <fullName evidence="2">Uncharacterized protein</fullName>
    </submittedName>
</protein>
<gene>
    <name evidence="2" type="ORF">PCOR1329_LOCUS67340</name>
</gene>
<evidence type="ECO:0000313" key="2">
    <source>
        <dbReference type="EMBL" id="CAK0885845.1"/>
    </source>
</evidence>
<keyword evidence="3" id="KW-1185">Reference proteome</keyword>
<feature type="region of interest" description="Disordered" evidence="1">
    <location>
        <begin position="75"/>
        <end position="110"/>
    </location>
</feature>
<evidence type="ECO:0000313" key="3">
    <source>
        <dbReference type="Proteomes" id="UP001189429"/>
    </source>
</evidence>
<dbReference type="EMBL" id="CAUYUJ010018725">
    <property type="protein sequence ID" value="CAK0885845.1"/>
    <property type="molecule type" value="Genomic_DNA"/>
</dbReference>
<feature type="compositionally biased region" description="Basic and acidic residues" evidence="1">
    <location>
        <begin position="89"/>
        <end position="104"/>
    </location>
</feature>
<comment type="caution">
    <text evidence="2">The sequence shown here is derived from an EMBL/GenBank/DDBJ whole genome shotgun (WGS) entry which is preliminary data.</text>
</comment>
<evidence type="ECO:0000256" key="1">
    <source>
        <dbReference type="SAM" id="MobiDB-lite"/>
    </source>
</evidence>
<sequence length="110" mass="11737">MDGGWRVASERGLRAACERTQCGRGGGPAQPRGLQVSSRPRSLEQRCSTDCRRLSGIASSFAWSAWQRSASPTLCGCPPVAPAKAPPAADRRRQGSRAPRDSRTGWRSGG</sequence>
<organism evidence="2 3">
    <name type="scientific">Prorocentrum cordatum</name>
    <dbReference type="NCBI Taxonomy" id="2364126"/>
    <lineage>
        <taxon>Eukaryota</taxon>
        <taxon>Sar</taxon>
        <taxon>Alveolata</taxon>
        <taxon>Dinophyceae</taxon>
        <taxon>Prorocentrales</taxon>
        <taxon>Prorocentraceae</taxon>
        <taxon>Prorocentrum</taxon>
    </lineage>
</organism>
<name>A0ABN9WH89_9DINO</name>